<dbReference type="InterPro" id="IPR016186">
    <property type="entry name" value="C-type_lectin-like/link_sf"/>
</dbReference>
<dbReference type="InterPro" id="IPR050111">
    <property type="entry name" value="C-type_lectin/snaclec_domain"/>
</dbReference>
<dbReference type="PROSITE" id="PS00615">
    <property type="entry name" value="C_TYPE_LECTIN_1"/>
    <property type="match status" value="1"/>
</dbReference>
<dbReference type="PANTHER" id="PTHR22803">
    <property type="entry name" value="MANNOSE, PHOSPHOLIPASE, LECTIN RECEPTOR RELATED"/>
    <property type="match status" value="1"/>
</dbReference>
<evidence type="ECO:0000313" key="4">
    <source>
        <dbReference type="EMBL" id="KAF4071633.1"/>
    </source>
</evidence>
<accession>A0A7J5ZMG2</accession>
<dbReference type="PROSITE" id="PS50041">
    <property type="entry name" value="C_TYPE_LECTIN_2"/>
    <property type="match status" value="1"/>
</dbReference>
<dbReference type="EMBL" id="JAAGNN010000027">
    <property type="protein sequence ID" value="KAF4071633.1"/>
    <property type="molecule type" value="Genomic_DNA"/>
</dbReference>
<dbReference type="InterPro" id="IPR016187">
    <property type="entry name" value="CTDL_fold"/>
</dbReference>
<evidence type="ECO:0000313" key="5">
    <source>
        <dbReference type="Proteomes" id="UP000593565"/>
    </source>
</evidence>
<name>A0A7J5ZMG2_AMEME</name>
<keyword evidence="1" id="KW-0430">Lectin</keyword>
<dbReference type="GO" id="GO:0030246">
    <property type="term" value="F:carbohydrate binding"/>
    <property type="evidence" value="ECO:0007669"/>
    <property type="project" value="UniProtKB-KW"/>
</dbReference>
<dbReference type="Proteomes" id="UP000593565">
    <property type="component" value="Unassembled WGS sequence"/>
</dbReference>
<evidence type="ECO:0000256" key="2">
    <source>
        <dbReference type="ARBA" id="ARBA00023157"/>
    </source>
</evidence>
<dbReference type="InterPro" id="IPR018378">
    <property type="entry name" value="C-type_lectin_CS"/>
</dbReference>
<dbReference type="Gene3D" id="3.10.100.10">
    <property type="entry name" value="Mannose-Binding Protein A, subunit A"/>
    <property type="match status" value="1"/>
</dbReference>
<dbReference type="InterPro" id="IPR001304">
    <property type="entry name" value="C-type_lectin-like"/>
</dbReference>
<reference evidence="4 5" key="1">
    <citation type="submission" date="2020-02" db="EMBL/GenBank/DDBJ databases">
        <title>A chromosome-scale genome assembly of the black bullhead catfish (Ameiurus melas).</title>
        <authorList>
            <person name="Wen M."/>
            <person name="Zham M."/>
            <person name="Cabau C."/>
            <person name="Klopp C."/>
            <person name="Donnadieu C."/>
            <person name="Roques C."/>
            <person name="Bouchez O."/>
            <person name="Lampietro C."/>
            <person name="Jouanno E."/>
            <person name="Herpin A."/>
            <person name="Louis A."/>
            <person name="Berthelot C."/>
            <person name="Parey E."/>
            <person name="Roest-Crollius H."/>
            <person name="Braasch I."/>
            <person name="Postlethwait J."/>
            <person name="Robinson-Rechavi M."/>
            <person name="Echchiki A."/>
            <person name="Begum T."/>
            <person name="Montfort J."/>
            <person name="Schartl M."/>
            <person name="Bobe J."/>
            <person name="Guiguen Y."/>
        </authorList>
    </citation>
    <scope>NUCLEOTIDE SEQUENCE [LARGE SCALE GENOMIC DNA]</scope>
    <source>
        <strain evidence="4">M_S1</strain>
        <tissue evidence="4">Blood</tissue>
    </source>
</reference>
<gene>
    <name evidence="4" type="ORF">AMELA_G00275590</name>
</gene>
<sequence length="112" mass="13004">MSNEKKNWEESRQDCRNKGADLVIINSKEEQEFIGKQLGSSKAWIGLSDGDEEGKWKWVDDTPLTTEFWAKGEPNNVDEEDCAEILSLNGNFWNDHKCSHKEQWICEKRVSQ</sequence>
<dbReference type="CDD" id="cd03590">
    <property type="entry name" value="CLECT_DC-SIGN_like"/>
    <property type="match status" value="1"/>
</dbReference>
<organism evidence="4 5">
    <name type="scientific">Ameiurus melas</name>
    <name type="common">Black bullhead</name>
    <name type="synonym">Silurus melas</name>
    <dbReference type="NCBI Taxonomy" id="219545"/>
    <lineage>
        <taxon>Eukaryota</taxon>
        <taxon>Metazoa</taxon>
        <taxon>Chordata</taxon>
        <taxon>Craniata</taxon>
        <taxon>Vertebrata</taxon>
        <taxon>Euteleostomi</taxon>
        <taxon>Actinopterygii</taxon>
        <taxon>Neopterygii</taxon>
        <taxon>Teleostei</taxon>
        <taxon>Ostariophysi</taxon>
        <taxon>Siluriformes</taxon>
        <taxon>Ictaluridae</taxon>
        <taxon>Ameiurus</taxon>
    </lineage>
</organism>
<keyword evidence="5" id="KW-1185">Reference proteome</keyword>
<evidence type="ECO:0000259" key="3">
    <source>
        <dbReference type="PROSITE" id="PS50041"/>
    </source>
</evidence>
<comment type="caution">
    <text evidence="4">The sequence shown here is derived from an EMBL/GenBank/DDBJ whole genome shotgun (WGS) entry which is preliminary data.</text>
</comment>
<protein>
    <recommendedName>
        <fullName evidence="3">C-type lectin domain-containing protein</fullName>
    </recommendedName>
</protein>
<dbReference type="AlphaFoldDB" id="A0A7J5ZMG2"/>
<feature type="domain" description="C-type lectin" evidence="3">
    <location>
        <begin position="1"/>
        <end position="107"/>
    </location>
</feature>
<dbReference type="SMART" id="SM00034">
    <property type="entry name" value="CLECT"/>
    <property type="match status" value="1"/>
</dbReference>
<keyword evidence="2" id="KW-1015">Disulfide bond</keyword>
<proteinExistence type="predicted"/>
<dbReference type="InterPro" id="IPR033989">
    <property type="entry name" value="CD209-like_CTLD"/>
</dbReference>
<dbReference type="SUPFAM" id="SSF56436">
    <property type="entry name" value="C-type lectin-like"/>
    <property type="match status" value="1"/>
</dbReference>
<dbReference type="Pfam" id="PF00059">
    <property type="entry name" value="Lectin_C"/>
    <property type="match status" value="1"/>
</dbReference>
<evidence type="ECO:0000256" key="1">
    <source>
        <dbReference type="ARBA" id="ARBA00022734"/>
    </source>
</evidence>